<feature type="domain" description="Nuclear receptor" evidence="13">
    <location>
        <begin position="26"/>
        <end position="101"/>
    </location>
</feature>
<evidence type="ECO:0000256" key="4">
    <source>
        <dbReference type="ARBA" id="ARBA00022771"/>
    </source>
</evidence>
<dbReference type="SUPFAM" id="SSF57716">
    <property type="entry name" value="Glucocorticoid receptor-like (DNA-binding domain)"/>
    <property type="match status" value="1"/>
</dbReference>
<reference evidence="15" key="1">
    <citation type="submission" date="2023-06" db="EMBL/GenBank/DDBJ databases">
        <authorList>
            <person name="Delattre M."/>
        </authorList>
    </citation>
    <scope>NUCLEOTIDE SEQUENCE</scope>
    <source>
        <strain evidence="15">AF72</strain>
    </source>
</reference>
<evidence type="ECO:0000256" key="12">
    <source>
        <dbReference type="SAM" id="MobiDB-lite"/>
    </source>
</evidence>
<feature type="domain" description="NR LBD" evidence="14">
    <location>
        <begin position="173"/>
        <end position="402"/>
    </location>
</feature>
<keyword evidence="10 11" id="KW-0539">Nucleus</keyword>
<feature type="region of interest" description="Disordered" evidence="12">
    <location>
        <begin position="178"/>
        <end position="204"/>
    </location>
</feature>
<feature type="non-terminal residue" evidence="15">
    <location>
        <position position="403"/>
    </location>
</feature>
<dbReference type="Gene3D" id="3.30.50.10">
    <property type="entry name" value="Erythroid Transcription Factor GATA-1, subunit A"/>
    <property type="match status" value="1"/>
</dbReference>
<dbReference type="FunFam" id="3.30.50.10:FF:000030">
    <property type="entry name" value="Nuclear Hormone Receptor family"/>
    <property type="match status" value="1"/>
</dbReference>
<evidence type="ECO:0000256" key="5">
    <source>
        <dbReference type="ARBA" id="ARBA00022833"/>
    </source>
</evidence>
<dbReference type="AlphaFoldDB" id="A0AA36D8L2"/>
<dbReference type="CDD" id="cd06960">
    <property type="entry name" value="NR_DBD_HNF4A"/>
    <property type="match status" value="1"/>
</dbReference>
<comment type="caution">
    <text evidence="15">The sequence shown here is derived from an EMBL/GenBank/DDBJ whole genome shotgun (WGS) entry which is preliminary data.</text>
</comment>
<evidence type="ECO:0000256" key="8">
    <source>
        <dbReference type="ARBA" id="ARBA00023163"/>
    </source>
</evidence>
<evidence type="ECO:0000256" key="10">
    <source>
        <dbReference type="ARBA" id="ARBA00023242"/>
    </source>
</evidence>
<dbReference type="InterPro" id="IPR000536">
    <property type="entry name" value="Nucl_hrmn_rcpt_lig-bd"/>
</dbReference>
<proteinExistence type="inferred from homology"/>
<dbReference type="Pfam" id="PF00105">
    <property type="entry name" value="zf-C4"/>
    <property type="match status" value="1"/>
</dbReference>
<feature type="compositionally biased region" description="Polar residues" evidence="12">
    <location>
        <begin position="125"/>
        <end position="138"/>
    </location>
</feature>
<dbReference type="InterPro" id="IPR035500">
    <property type="entry name" value="NHR-like_dom_sf"/>
</dbReference>
<dbReference type="Pfam" id="PF00104">
    <property type="entry name" value="Hormone_recep"/>
    <property type="match status" value="1"/>
</dbReference>
<dbReference type="GO" id="GO:0008270">
    <property type="term" value="F:zinc ion binding"/>
    <property type="evidence" value="ECO:0007669"/>
    <property type="project" value="UniProtKB-KW"/>
</dbReference>
<dbReference type="Proteomes" id="UP001177023">
    <property type="component" value="Unassembled WGS sequence"/>
</dbReference>
<dbReference type="InterPro" id="IPR049636">
    <property type="entry name" value="HNF4-like_DBD"/>
</dbReference>
<dbReference type="InterPro" id="IPR001628">
    <property type="entry name" value="Znf_hrmn_rcpt"/>
</dbReference>
<dbReference type="PROSITE" id="PS00031">
    <property type="entry name" value="NUCLEAR_REC_DBD_1"/>
    <property type="match status" value="1"/>
</dbReference>
<dbReference type="EMBL" id="CATQJA010002664">
    <property type="protein sequence ID" value="CAJ0582732.1"/>
    <property type="molecule type" value="Genomic_DNA"/>
</dbReference>
<dbReference type="SMART" id="SM00399">
    <property type="entry name" value="ZnF_C4"/>
    <property type="match status" value="1"/>
</dbReference>
<organism evidence="15 16">
    <name type="scientific">Mesorhabditis spiculigera</name>
    <dbReference type="NCBI Taxonomy" id="96644"/>
    <lineage>
        <taxon>Eukaryota</taxon>
        <taxon>Metazoa</taxon>
        <taxon>Ecdysozoa</taxon>
        <taxon>Nematoda</taxon>
        <taxon>Chromadorea</taxon>
        <taxon>Rhabditida</taxon>
        <taxon>Rhabditina</taxon>
        <taxon>Rhabditomorpha</taxon>
        <taxon>Rhabditoidea</taxon>
        <taxon>Rhabditidae</taxon>
        <taxon>Mesorhabditinae</taxon>
        <taxon>Mesorhabditis</taxon>
    </lineage>
</organism>
<keyword evidence="5 11" id="KW-0862">Zinc</keyword>
<evidence type="ECO:0000256" key="6">
    <source>
        <dbReference type="ARBA" id="ARBA00023015"/>
    </source>
</evidence>
<dbReference type="PROSITE" id="PS51030">
    <property type="entry name" value="NUCLEAR_REC_DBD_2"/>
    <property type="match status" value="1"/>
</dbReference>
<keyword evidence="8 11" id="KW-0804">Transcription</keyword>
<evidence type="ECO:0000256" key="3">
    <source>
        <dbReference type="ARBA" id="ARBA00022723"/>
    </source>
</evidence>
<feature type="region of interest" description="Disordered" evidence="12">
    <location>
        <begin position="108"/>
        <end position="138"/>
    </location>
</feature>
<keyword evidence="9 11" id="KW-0675">Receptor</keyword>
<dbReference type="InterPro" id="IPR013088">
    <property type="entry name" value="Znf_NHR/GATA"/>
</dbReference>
<keyword evidence="3 11" id="KW-0479">Metal-binding</keyword>
<accession>A0AA36D8L2</accession>
<keyword evidence="16" id="KW-1185">Reference proteome</keyword>
<dbReference type="InterPro" id="IPR050274">
    <property type="entry name" value="Nuclear_hormone_rcpt_NR2"/>
</dbReference>
<dbReference type="PANTHER" id="PTHR24083">
    <property type="entry name" value="NUCLEAR HORMONE RECEPTOR"/>
    <property type="match status" value="1"/>
</dbReference>
<dbReference type="GO" id="GO:0000978">
    <property type="term" value="F:RNA polymerase II cis-regulatory region sequence-specific DNA binding"/>
    <property type="evidence" value="ECO:0007669"/>
    <property type="project" value="InterPro"/>
</dbReference>
<evidence type="ECO:0000256" key="11">
    <source>
        <dbReference type="RuleBase" id="RU004334"/>
    </source>
</evidence>
<evidence type="ECO:0000259" key="13">
    <source>
        <dbReference type="PROSITE" id="PS51030"/>
    </source>
</evidence>
<dbReference type="PRINTS" id="PR00047">
    <property type="entry name" value="STROIDFINGER"/>
</dbReference>
<dbReference type="GO" id="GO:0003700">
    <property type="term" value="F:DNA-binding transcription factor activity"/>
    <property type="evidence" value="ECO:0007669"/>
    <property type="project" value="InterPro"/>
</dbReference>
<evidence type="ECO:0000313" key="16">
    <source>
        <dbReference type="Proteomes" id="UP001177023"/>
    </source>
</evidence>
<keyword evidence="7 11" id="KW-0238">DNA-binding</keyword>
<dbReference type="Gene3D" id="1.10.565.10">
    <property type="entry name" value="Retinoid X Receptor"/>
    <property type="match status" value="1"/>
</dbReference>
<keyword evidence="6 11" id="KW-0805">Transcription regulation</keyword>
<name>A0AA36D8L2_9BILA</name>
<dbReference type="PROSITE" id="PS51843">
    <property type="entry name" value="NR_LBD"/>
    <property type="match status" value="1"/>
</dbReference>
<comment type="similarity">
    <text evidence="2 11">Belongs to the nuclear hormone receptor family.</text>
</comment>
<evidence type="ECO:0000259" key="14">
    <source>
        <dbReference type="PROSITE" id="PS51843"/>
    </source>
</evidence>
<comment type="subcellular location">
    <subcellularLocation>
        <location evidence="1 11">Nucleus</location>
    </subcellularLocation>
</comment>
<dbReference type="SMART" id="SM00430">
    <property type="entry name" value="HOLI"/>
    <property type="match status" value="1"/>
</dbReference>
<protein>
    <submittedName>
        <fullName evidence="15">Uncharacterized protein</fullName>
    </submittedName>
</protein>
<gene>
    <name evidence="15" type="ORF">MSPICULIGERA_LOCUS20862</name>
</gene>
<evidence type="ECO:0000256" key="9">
    <source>
        <dbReference type="ARBA" id="ARBA00023170"/>
    </source>
</evidence>
<evidence type="ECO:0000313" key="15">
    <source>
        <dbReference type="EMBL" id="CAJ0582732.1"/>
    </source>
</evidence>
<dbReference type="GO" id="GO:0005634">
    <property type="term" value="C:nucleus"/>
    <property type="evidence" value="ECO:0007669"/>
    <property type="project" value="UniProtKB-SubCell"/>
</dbReference>
<evidence type="ECO:0000256" key="1">
    <source>
        <dbReference type="ARBA" id="ARBA00004123"/>
    </source>
</evidence>
<evidence type="ECO:0000256" key="2">
    <source>
        <dbReference type="ARBA" id="ARBA00005993"/>
    </source>
</evidence>
<keyword evidence="4 11" id="KW-0863">Zinc-finger</keyword>
<sequence length="403" mass="45670">MSQPSTSAEPGNFLNQFSIHYFSGDCELCLVCNDQASGFHYGIPSCNGCKTFFRRAIVQNLKFDCKRGGQCRVDKSERCACRHCRLKKCIDMGMDRYFIQNSREPIGYTKRSKKKKENSLDGSRPGTSKQDGSPGSDSNWSELDNLLILERKLQMARLKSYKIPASLRAGLLQPEDFDTELDDVDEKERPGTSKRKPLPATGTEMSNRLDTDCYSLLKWALGMPGFKDLTFEQQVGLVHAGVIYQLALNWTYYSDPEWENCITLPDGVWFDCGQDEKDPVFVTERQHLINGIRTDIHGAGLDEMEFVAFKALLFYDPALSEIDKKAKEMIGKHHQNISDSLHTYLSSKHGGTTEAGQRFCEILFLGPRLAAVETEFREACFAVDLFGQIKLSPFTRELLFRPQ</sequence>
<dbReference type="SUPFAM" id="SSF48508">
    <property type="entry name" value="Nuclear receptor ligand-binding domain"/>
    <property type="match status" value="1"/>
</dbReference>
<evidence type="ECO:0000256" key="7">
    <source>
        <dbReference type="ARBA" id="ARBA00023125"/>
    </source>
</evidence>